<dbReference type="KEGG" id="asau:88175072"/>
<proteinExistence type="predicted"/>
<evidence type="ECO:0000313" key="1">
    <source>
        <dbReference type="EMBL" id="WPK26650.1"/>
    </source>
</evidence>
<organism evidence="1 2">
    <name type="scientific">Australozyma saopauloensis</name>
    <dbReference type="NCBI Taxonomy" id="291208"/>
    <lineage>
        <taxon>Eukaryota</taxon>
        <taxon>Fungi</taxon>
        <taxon>Dikarya</taxon>
        <taxon>Ascomycota</taxon>
        <taxon>Saccharomycotina</taxon>
        <taxon>Pichiomycetes</taxon>
        <taxon>Metschnikowiaceae</taxon>
        <taxon>Australozyma</taxon>
    </lineage>
</organism>
<keyword evidence="2" id="KW-1185">Reference proteome</keyword>
<dbReference type="AlphaFoldDB" id="A0AAX4HDN1"/>
<name>A0AAX4HDN1_9ASCO</name>
<dbReference type="RefSeq" id="XP_062879031.1">
    <property type="nucleotide sequence ID" value="XM_063022961.1"/>
</dbReference>
<gene>
    <name evidence="1" type="ORF">PUMCH_004009</name>
</gene>
<dbReference type="Proteomes" id="UP001338582">
    <property type="component" value="Chromosome 5"/>
</dbReference>
<sequence>MFVPLSVLTGRKTTVGIVNEPFAKLVPFGVERILRVVPGICGSERDNVHLYLSWYWDRVAPLTDWRVSGSVLSSPGDLWQHNLWVAARPDDSWRHIPVLYEGHLACDRLSKTMLRTSVNCRTICRKRMSPDDEIRLTGMIMYHDRWFQLA</sequence>
<dbReference type="EMBL" id="CP138898">
    <property type="protein sequence ID" value="WPK26650.1"/>
    <property type="molecule type" value="Genomic_DNA"/>
</dbReference>
<accession>A0AAX4HDN1</accession>
<protein>
    <submittedName>
        <fullName evidence="1">Uncharacterized protein</fullName>
    </submittedName>
</protein>
<dbReference type="GeneID" id="88175072"/>
<reference evidence="1 2" key="1">
    <citation type="submission" date="2023-10" db="EMBL/GenBank/DDBJ databases">
        <title>Draft Genome Sequence of Candida saopaulonensis from a very Premature Infant with Sepsis.</title>
        <authorList>
            <person name="Ning Y."/>
            <person name="Dai R."/>
            <person name="Xiao M."/>
            <person name="Xu Y."/>
            <person name="Yan Q."/>
            <person name="Zhang L."/>
        </authorList>
    </citation>
    <scope>NUCLEOTIDE SEQUENCE [LARGE SCALE GENOMIC DNA]</scope>
    <source>
        <strain evidence="1 2">19XY460</strain>
    </source>
</reference>
<evidence type="ECO:0000313" key="2">
    <source>
        <dbReference type="Proteomes" id="UP001338582"/>
    </source>
</evidence>